<accession>A0A4Z0D539</accession>
<keyword evidence="1" id="KW-1133">Transmembrane helix</keyword>
<dbReference type="EMBL" id="SRIB01000010">
    <property type="protein sequence ID" value="TFZ39709.1"/>
    <property type="molecule type" value="Genomic_DNA"/>
</dbReference>
<dbReference type="Gene3D" id="1.10.1760.20">
    <property type="match status" value="1"/>
</dbReference>
<keyword evidence="3" id="KW-1185">Reference proteome</keyword>
<organism evidence="2 3">
    <name type="scientific">Soehngenia longivitae</name>
    <dbReference type="NCBI Taxonomy" id="2562294"/>
    <lineage>
        <taxon>Bacteria</taxon>
        <taxon>Bacillati</taxon>
        <taxon>Bacillota</taxon>
        <taxon>Tissierellia</taxon>
        <taxon>Tissierellales</taxon>
        <taxon>Tissierellaceae</taxon>
        <taxon>Soehngenia</taxon>
    </lineage>
</organism>
<feature type="transmembrane region" description="Helical" evidence="1">
    <location>
        <begin position="49"/>
        <end position="81"/>
    </location>
</feature>
<keyword evidence="1" id="KW-0812">Transmembrane</keyword>
<evidence type="ECO:0000313" key="2">
    <source>
        <dbReference type="EMBL" id="TFZ39709.1"/>
    </source>
</evidence>
<dbReference type="Proteomes" id="UP000298381">
    <property type="component" value="Unassembled WGS sequence"/>
</dbReference>
<dbReference type="AlphaFoldDB" id="A0A4Z0D539"/>
<keyword evidence="1" id="KW-0472">Membrane</keyword>
<sequence length="164" mass="18376">MSSRKITKVAMLASILYIIQFIGSGLLYIELVNFTILLYGVSLKRDESYLAVTIFCLLVMLTRGFGLWTIMYLIVFPQYALIYSTLGKKINSLIVLALLGFILAFICGTLIDIPYIVAANLDYRGLLIRLLLGFQVSIVNALVTFIATLFLLNPLKKLLLKLNT</sequence>
<proteinExistence type="predicted"/>
<protein>
    <recommendedName>
        <fullName evidence="4">ECF transporter S component</fullName>
    </recommendedName>
</protein>
<evidence type="ECO:0000256" key="1">
    <source>
        <dbReference type="SAM" id="Phobius"/>
    </source>
</evidence>
<name>A0A4Z0D539_9FIRM</name>
<comment type="caution">
    <text evidence="2">The sequence shown here is derived from an EMBL/GenBank/DDBJ whole genome shotgun (WGS) entry which is preliminary data.</text>
</comment>
<evidence type="ECO:0000313" key="3">
    <source>
        <dbReference type="Proteomes" id="UP000298381"/>
    </source>
</evidence>
<dbReference type="RefSeq" id="WP_135271477.1">
    <property type="nucleotide sequence ID" value="NZ_SRIB01000010.1"/>
</dbReference>
<gene>
    <name evidence="2" type="ORF">E4100_07790</name>
</gene>
<dbReference type="OrthoDB" id="1654627at2"/>
<feature type="transmembrane region" description="Helical" evidence="1">
    <location>
        <begin position="130"/>
        <end position="152"/>
    </location>
</feature>
<evidence type="ECO:0008006" key="4">
    <source>
        <dbReference type="Google" id="ProtNLM"/>
    </source>
</evidence>
<feature type="transmembrane region" description="Helical" evidence="1">
    <location>
        <begin position="93"/>
        <end position="118"/>
    </location>
</feature>
<reference evidence="2 3" key="1">
    <citation type="submission" date="2019-03" db="EMBL/GenBank/DDBJ databases">
        <title>Draft genome sequence data and analysis of a Fermenting Bacterium, Soehngenia longevitae strain 1933PT, isolated from petroleum reservoir in Azerbaijan.</title>
        <authorList>
            <person name="Grouzdev D.S."/>
            <person name="Bidzhieva S.K."/>
            <person name="Sokolova D.S."/>
            <person name="Tourova T.P."/>
            <person name="Poltaraus A.B."/>
            <person name="Nazina T.N."/>
        </authorList>
    </citation>
    <scope>NUCLEOTIDE SEQUENCE [LARGE SCALE GENOMIC DNA]</scope>
    <source>
        <strain evidence="2 3">1933P</strain>
    </source>
</reference>